<dbReference type="InterPro" id="IPR045584">
    <property type="entry name" value="Pilin-like"/>
</dbReference>
<comment type="subcellular location">
    <subcellularLocation>
        <location evidence="1">Membrane</location>
        <topology evidence="1">Single-pass membrane protein</topology>
    </subcellularLocation>
</comment>
<dbReference type="SUPFAM" id="SSF54523">
    <property type="entry name" value="Pili subunits"/>
    <property type="match status" value="1"/>
</dbReference>
<feature type="transmembrane region" description="Helical" evidence="6">
    <location>
        <begin position="20"/>
        <end position="40"/>
    </location>
</feature>
<evidence type="ECO:0000256" key="1">
    <source>
        <dbReference type="ARBA" id="ARBA00004167"/>
    </source>
</evidence>
<evidence type="ECO:0000313" key="7">
    <source>
        <dbReference type="EMBL" id="MFC7615681.1"/>
    </source>
</evidence>
<keyword evidence="3 6" id="KW-0812">Transmembrane</keyword>
<dbReference type="Proteomes" id="UP001596512">
    <property type="component" value="Unassembled WGS sequence"/>
</dbReference>
<evidence type="ECO:0000256" key="6">
    <source>
        <dbReference type="SAM" id="Phobius"/>
    </source>
</evidence>
<dbReference type="PANTHER" id="PTHR30093:SF44">
    <property type="entry name" value="TYPE II SECRETION SYSTEM CORE PROTEIN G"/>
    <property type="match status" value="1"/>
</dbReference>
<accession>A0ABW2TS94</accession>
<dbReference type="EMBL" id="JBHTEY010000004">
    <property type="protein sequence ID" value="MFC7615681.1"/>
    <property type="molecule type" value="Genomic_DNA"/>
</dbReference>
<protein>
    <submittedName>
        <fullName evidence="7">Competence type IV pilus major pilin ComGC</fullName>
    </submittedName>
</protein>
<evidence type="ECO:0000313" key="8">
    <source>
        <dbReference type="Proteomes" id="UP001596512"/>
    </source>
</evidence>
<name>A0ABW2TS94_9PSEU</name>
<dbReference type="NCBIfam" id="TIGR02532">
    <property type="entry name" value="IV_pilin_GFxxxE"/>
    <property type="match status" value="1"/>
</dbReference>
<dbReference type="PRINTS" id="PR00813">
    <property type="entry name" value="BCTERIALGSPG"/>
</dbReference>
<evidence type="ECO:0000256" key="3">
    <source>
        <dbReference type="ARBA" id="ARBA00022692"/>
    </source>
</evidence>
<keyword evidence="4 6" id="KW-1133">Transmembrane helix</keyword>
<keyword evidence="2" id="KW-0488">Methylation</keyword>
<keyword evidence="8" id="KW-1185">Reference proteome</keyword>
<reference evidence="8" key="1">
    <citation type="journal article" date="2019" name="Int. J. Syst. Evol. Microbiol.">
        <title>The Global Catalogue of Microorganisms (GCM) 10K type strain sequencing project: providing services to taxonomists for standard genome sequencing and annotation.</title>
        <authorList>
            <consortium name="The Broad Institute Genomics Platform"/>
            <consortium name="The Broad Institute Genome Sequencing Center for Infectious Disease"/>
            <person name="Wu L."/>
            <person name="Ma J."/>
        </authorList>
    </citation>
    <scope>NUCLEOTIDE SEQUENCE [LARGE SCALE GENOMIC DNA]</scope>
    <source>
        <strain evidence="8">JCM 17695</strain>
    </source>
</reference>
<dbReference type="PROSITE" id="PS00409">
    <property type="entry name" value="PROKAR_NTER_METHYL"/>
    <property type="match status" value="1"/>
</dbReference>
<organism evidence="7 8">
    <name type="scientific">Actinokineospora soli</name>
    <dbReference type="NCBI Taxonomy" id="1048753"/>
    <lineage>
        <taxon>Bacteria</taxon>
        <taxon>Bacillati</taxon>
        <taxon>Actinomycetota</taxon>
        <taxon>Actinomycetes</taxon>
        <taxon>Pseudonocardiales</taxon>
        <taxon>Pseudonocardiaceae</taxon>
        <taxon>Actinokineospora</taxon>
    </lineage>
</organism>
<dbReference type="InterPro" id="IPR000983">
    <property type="entry name" value="Bac_GSPG_pilin"/>
</dbReference>
<sequence length="107" mass="11152">MLDRIRTLRRDEGFTLIELLMVIVILGVLAGVVVFAVSGINDKGEQAACRADVKTLEVAQEAYYAKKNAYATTFAELKAEGLIHSATAPASGVTLGAGGAVNAGPKC</sequence>
<evidence type="ECO:0000256" key="2">
    <source>
        <dbReference type="ARBA" id="ARBA00022481"/>
    </source>
</evidence>
<dbReference type="Gene3D" id="3.30.700.10">
    <property type="entry name" value="Glycoprotein, Type 4 Pilin"/>
    <property type="match status" value="1"/>
</dbReference>
<dbReference type="InterPro" id="IPR012902">
    <property type="entry name" value="N_methyl_site"/>
</dbReference>
<keyword evidence="5 6" id="KW-0472">Membrane</keyword>
<proteinExistence type="predicted"/>
<gene>
    <name evidence="7" type="ORF">ACFQV2_21465</name>
</gene>
<evidence type="ECO:0000256" key="5">
    <source>
        <dbReference type="ARBA" id="ARBA00023136"/>
    </source>
</evidence>
<comment type="caution">
    <text evidence="7">The sequence shown here is derived from an EMBL/GenBank/DDBJ whole genome shotgun (WGS) entry which is preliminary data.</text>
</comment>
<evidence type="ECO:0000256" key="4">
    <source>
        <dbReference type="ARBA" id="ARBA00022989"/>
    </source>
</evidence>
<dbReference type="PANTHER" id="PTHR30093">
    <property type="entry name" value="GENERAL SECRETION PATHWAY PROTEIN G"/>
    <property type="match status" value="1"/>
</dbReference>
<dbReference type="Pfam" id="PF07963">
    <property type="entry name" value="N_methyl"/>
    <property type="match status" value="1"/>
</dbReference>